<accession>A0ACB9QM86</accession>
<proteinExistence type="predicted"/>
<sequence>MWVFCKRVTDRKGKKRSNFSCRECVFLRGEVSSSNLCGSYKEINWLCFQCTATISLHPRAVSSLGGGGGGPALFHTTCDRCVLFGIAFNYGERDCEPAACSYWMELRRSAVVVRADTPSVK</sequence>
<gene>
    <name evidence="1" type="ORF">MLD38_023357</name>
</gene>
<dbReference type="EMBL" id="CM042885">
    <property type="protein sequence ID" value="KAI4367646.1"/>
    <property type="molecule type" value="Genomic_DNA"/>
</dbReference>
<comment type="caution">
    <text evidence="1">The sequence shown here is derived from an EMBL/GenBank/DDBJ whole genome shotgun (WGS) entry which is preliminary data.</text>
</comment>
<name>A0ACB9QM86_9MYRT</name>
<dbReference type="Proteomes" id="UP001057402">
    <property type="component" value="Chromosome 6"/>
</dbReference>
<keyword evidence="2" id="KW-1185">Reference proteome</keyword>
<reference evidence="2" key="1">
    <citation type="journal article" date="2023" name="Front. Plant Sci.">
        <title>Chromosomal-level genome assembly of Melastoma candidum provides insights into trichome evolution.</title>
        <authorList>
            <person name="Zhong Y."/>
            <person name="Wu W."/>
            <person name="Sun C."/>
            <person name="Zou P."/>
            <person name="Liu Y."/>
            <person name="Dai S."/>
            <person name="Zhou R."/>
        </authorList>
    </citation>
    <scope>NUCLEOTIDE SEQUENCE [LARGE SCALE GENOMIC DNA]</scope>
</reference>
<organism evidence="1 2">
    <name type="scientific">Melastoma candidum</name>
    <dbReference type="NCBI Taxonomy" id="119954"/>
    <lineage>
        <taxon>Eukaryota</taxon>
        <taxon>Viridiplantae</taxon>
        <taxon>Streptophyta</taxon>
        <taxon>Embryophyta</taxon>
        <taxon>Tracheophyta</taxon>
        <taxon>Spermatophyta</taxon>
        <taxon>Magnoliopsida</taxon>
        <taxon>eudicotyledons</taxon>
        <taxon>Gunneridae</taxon>
        <taxon>Pentapetalae</taxon>
        <taxon>rosids</taxon>
        <taxon>malvids</taxon>
        <taxon>Myrtales</taxon>
        <taxon>Melastomataceae</taxon>
        <taxon>Melastomatoideae</taxon>
        <taxon>Melastomateae</taxon>
        <taxon>Melastoma</taxon>
    </lineage>
</organism>
<evidence type="ECO:0000313" key="1">
    <source>
        <dbReference type="EMBL" id="KAI4367646.1"/>
    </source>
</evidence>
<protein>
    <submittedName>
        <fullName evidence="1">Uncharacterized protein</fullName>
    </submittedName>
</protein>
<evidence type="ECO:0000313" key="2">
    <source>
        <dbReference type="Proteomes" id="UP001057402"/>
    </source>
</evidence>